<dbReference type="PATRIC" id="fig|1150469.3.peg.1884"/>
<dbReference type="InterPro" id="IPR051044">
    <property type="entry name" value="MAG_DAG_Lipase"/>
</dbReference>
<dbReference type="RefSeq" id="WP_014414934.1">
    <property type="nucleotide sequence ID" value="NC_017059.1"/>
</dbReference>
<dbReference type="HOGENOM" id="CLU_026209_3_0_5"/>
<dbReference type="PRINTS" id="PR00111">
    <property type="entry name" value="ABHYDROLASE"/>
</dbReference>
<evidence type="ECO:0000259" key="3">
    <source>
        <dbReference type="Pfam" id="PF12146"/>
    </source>
</evidence>
<dbReference type="Proteomes" id="UP000033220">
    <property type="component" value="Chromosome DSM 122"/>
</dbReference>
<dbReference type="PANTHER" id="PTHR11614">
    <property type="entry name" value="PHOSPHOLIPASE-RELATED"/>
    <property type="match status" value="1"/>
</dbReference>
<dbReference type="Gene3D" id="3.40.50.1820">
    <property type="entry name" value="alpha/beta hydrolase"/>
    <property type="match status" value="1"/>
</dbReference>
<dbReference type="EC" id="3.1.1.23" evidence="4"/>
<feature type="region of interest" description="Disordered" evidence="1">
    <location>
        <begin position="333"/>
        <end position="353"/>
    </location>
</feature>
<dbReference type="STRING" id="1150469.RSPPHO_01671"/>
<reference evidence="4 5" key="1">
    <citation type="submission" date="2012-02" db="EMBL/GenBank/DDBJ databases">
        <title>Shotgun genome sequence of Phaeospirillum photometricum DSM 122.</title>
        <authorList>
            <person name="Duquesne K."/>
            <person name="Sturgis J."/>
        </authorList>
    </citation>
    <scope>NUCLEOTIDE SEQUENCE [LARGE SCALE GENOMIC DNA]</scope>
    <source>
        <strain evidence="5">DSM122</strain>
    </source>
</reference>
<dbReference type="PIRSF" id="PIRSF037442">
    <property type="entry name" value="UCP037442_abhydr"/>
    <property type="match status" value="1"/>
</dbReference>
<protein>
    <submittedName>
        <fullName evidence="4">Alpha/beta hydrolase fold</fullName>
        <ecNumber evidence="4">3.1.1.23</ecNumber>
    </submittedName>
</protein>
<dbReference type="AlphaFoldDB" id="H6SJY2"/>
<dbReference type="SUPFAM" id="SSF53474">
    <property type="entry name" value="alpha/beta-Hydrolases"/>
    <property type="match status" value="1"/>
</dbReference>
<evidence type="ECO:0000313" key="4">
    <source>
        <dbReference type="EMBL" id="CCG08297.1"/>
    </source>
</evidence>
<dbReference type="PROSITE" id="PS51257">
    <property type="entry name" value="PROKAR_LIPOPROTEIN"/>
    <property type="match status" value="1"/>
</dbReference>
<keyword evidence="4" id="KW-0378">Hydrolase</keyword>
<evidence type="ECO:0000313" key="5">
    <source>
        <dbReference type="Proteomes" id="UP000033220"/>
    </source>
</evidence>
<proteinExistence type="predicted"/>
<accession>H6SJY2</accession>
<dbReference type="InterPro" id="IPR022742">
    <property type="entry name" value="Hydrolase_4"/>
</dbReference>
<dbReference type="Pfam" id="PF12146">
    <property type="entry name" value="Hydrolase_4"/>
    <property type="match status" value="1"/>
</dbReference>
<name>H6SJY2_PARPM</name>
<dbReference type="OrthoDB" id="9806902at2"/>
<feature type="signal peptide" evidence="2">
    <location>
        <begin position="1"/>
        <end position="18"/>
    </location>
</feature>
<keyword evidence="5" id="KW-1185">Reference proteome</keyword>
<keyword evidence="2" id="KW-0732">Signal</keyword>
<sequence length="353" mass="37475">MRRLGALLAGVLSVAACAGPEPPPMIETTPGRVTDDAFLAGDGAVLPARLWRPAGDPVAVVVALHGFNDHAGAFETAGPALAARGLLVFAYDQRGFGRAPGRGTWPGAARLAADARAAVQAWRARAPNTRLYLLGESMGGAVALAAATGPDAPPDLVDGLILSAPAVWARSTMPWAQRAVLWLAARLVPGLTLTGRSLGRYPSDNLPLLERLAEDPLWIRATRVAAMAGIVDVMDLAYARAGTVRGPVLMLYGLNDQIIPATPTRDVARRLPEPPPHQRLAVYPEGWHMLLRDLQAARVLDDIAAWVRDPQGPLPSGADARAPAFCAGTLRSREEEGERLHPRMVWEASHPSP</sequence>
<feature type="domain" description="Serine aminopeptidase S33" evidence="3">
    <location>
        <begin position="56"/>
        <end position="294"/>
    </location>
</feature>
<feature type="chain" id="PRO_5003607106" evidence="2">
    <location>
        <begin position="19"/>
        <end position="353"/>
    </location>
</feature>
<evidence type="ECO:0000256" key="1">
    <source>
        <dbReference type="SAM" id="MobiDB-lite"/>
    </source>
</evidence>
<dbReference type="InterPro" id="IPR029058">
    <property type="entry name" value="AB_hydrolase_fold"/>
</dbReference>
<dbReference type="EMBL" id="HE663493">
    <property type="protein sequence ID" value="CCG08297.1"/>
    <property type="molecule type" value="Genomic_DNA"/>
</dbReference>
<dbReference type="InterPro" id="IPR017208">
    <property type="entry name" value="UCP037442_abhydr"/>
</dbReference>
<dbReference type="eggNOG" id="COG2267">
    <property type="taxonomic scope" value="Bacteria"/>
</dbReference>
<organism evidence="4 5">
    <name type="scientific">Pararhodospirillum photometricum DSM 122</name>
    <dbReference type="NCBI Taxonomy" id="1150469"/>
    <lineage>
        <taxon>Bacteria</taxon>
        <taxon>Pseudomonadati</taxon>
        <taxon>Pseudomonadota</taxon>
        <taxon>Alphaproteobacteria</taxon>
        <taxon>Rhodospirillales</taxon>
        <taxon>Rhodospirillaceae</taxon>
        <taxon>Pararhodospirillum</taxon>
    </lineage>
</organism>
<evidence type="ECO:0000256" key="2">
    <source>
        <dbReference type="SAM" id="SignalP"/>
    </source>
</evidence>
<dbReference type="InterPro" id="IPR000073">
    <property type="entry name" value="AB_hydrolase_1"/>
</dbReference>
<gene>
    <name evidence="4" type="ORF">RSPPHO_01671</name>
</gene>
<dbReference type="KEGG" id="rpm:RSPPHO_01671"/>
<dbReference type="GO" id="GO:0047372">
    <property type="term" value="F:monoacylglycerol lipase activity"/>
    <property type="evidence" value="ECO:0007669"/>
    <property type="project" value="UniProtKB-EC"/>
</dbReference>